<feature type="transmembrane region" description="Helical" evidence="6">
    <location>
        <begin position="135"/>
        <end position="156"/>
    </location>
</feature>
<organism evidence="8 9">
    <name type="scientific">Pararge aegeria aegeria</name>
    <dbReference type="NCBI Taxonomy" id="348720"/>
    <lineage>
        <taxon>Eukaryota</taxon>
        <taxon>Metazoa</taxon>
        <taxon>Ecdysozoa</taxon>
        <taxon>Arthropoda</taxon>
        <taxon>Hexapoda</taxon>
        <taxon>Insecta</taxon>
        <taxon>Pterygota</taxon>
        <taxon>Neoptera</taxon>
        <taxon>Endopterygota</taxon>
        <taxon>Lepidoptera</taxon>
        <taxon>Glossata</taxon>
        <taxon>Ditrysia</taxon>
        <taxon>Papilionoidea</taxon>
        <taxon>Nymphalidae</taxon>
        <taxon>Satyrinae</taxon>
        <taxon>Satyrini</taxon>
        <taxon>Parargina</taxon>
        <taxon>Pararge</taxon>
    </lineage>
</organism>
<sequence length="214" mass="23313">MGVTVKSQLVPAASLSRDVLIRFADSHHKSHLYIKSANMVSQAQAPQSMGSTNVVFRTETRFDPSYLKTTPGIMKATVIVLNLLGFICIQSSAFWSNGRGVYFNIVAHLGLWFSAALLLVYVFHLVEKYHRFRWLQVELVACGVLAFLYLIASTIVVAFGSAAYSAAGFFGYLAMVLYGLDAFIKAHQIQAAEIAQGTCVPAKPVHVTTPPAAP</sequence>
<dbReference type="GO" id="GO:0016020">
    <property type="term" value="C:membrane"/>
    <property type="evidence" value="ECO:0007669"/>
    <property type="project" value="UniProtKB-SubCell"/>
</dbReference>
<proteinExistence type="predicted"/>
<evidence type="ECO:0000256" key="6">
    <source>
        <dbReference type="SAM" id="Phobius"/>
    </source>
</evidence>
<accession>A0A8S4S5I6</accession>
<comment type="subcellular location">
    <subcellularLocation>
        <location evidence="1">Membrane</location>
        <topology evidence="1">Multi-pass membrane protein</topology>
    </subcellularLocation>
</comment>
<dbReference type="AlphaFoldDB" id="A0A8S4S5I6"/>
<keyword evidence="4 5" id="KW-0472">Membrane</keyword>
<name>A0A8S4S5I6_9NEOP</name>
<evidence type="ECO:0000256" key="5">
    <source>
        <dbReference type="PROSITE-ProRule" id="PRU00581"/>
    </source>
</evidence>
<protein>
    <submittedName>
        <fullName evidence="8">Jg5449 protein</fullName>
    </submittedName>
</protein>
<reference evidence="8" key="1">
    <citation type="submission" date="2022-03" db="EMBL/GenBank/DDBJ databases">
        <authorList>
            <person name="Lindestad O."/>
        </authorList>
    </citation>
    <scope>NUCLEOTIDE SEQUENCE</scope>
</reference>
<feature type="transmembrane region" description="Helical" evidence="6">
    <location>
        <begin position="76"/>
        <end position="95"/>
    </location>
</feature>
<comment type="caution">
    <text evidence="8">The sequence shown here is derived from an EMBL/GenBank/DDBJ whole genome shotgun (WGS) entry which is preliminary data.</text>
</comment>
<dbReference type="InterPro" id="IPR050578">
    <property type="entry name" value="MARVEL-CKLF_proteins"/>
</dbReference>
<evidence type="ECO:0000259" key="7">
    <source>
        <dbReference type="PROSITE" id="PS51225"/>
    </source>
</evidence>
<feature type="transmembrane region" description="Helical" evidence="6">
    <location>
        <begin position="101"/>
        <end position="123"/>
    </location>
</feature>
<feature type="domain" description="MARVEL" evidence="7">
    <location>
        <begin position="66"/>
        <end position="190"/>
    </location>
</feature>
<keyword evidence="9" id="KW-1185">Reference proteome</keyword>
<dbReference type="PANTHER" id="PTHR22776:SF49">
    <property type="entry name" value="MARVEL DOMAIN-CONTAINING PROTEIN"/>
    <property type="match status" value="1"/>
</dbReference>
<evidence type="ECO:0000256" key="4">
    <source>
        <dbReference type="ARBA" id="ARBA00023136"/>
    </source>
</evidence>
<evidence type="ECO:0000313" key="8">
    <source>
        <dbReference type="EMBL" id="CAH2244664.1"/>
    </source>
</evidence>
<keyword evidence="2 5" id="KW-0812">Transmembrane</keyword>
<dbReference type="EMBL" id="CAKXAJ010025839">
    <property type="protein sequence ID" value="CAH2244664.1"/>
    <property type="molecule type" value="Genomic_DNA"/>
</dbReference>
<dbReference type="InterPro" id="IPR008253">
    <property type="entry name" value="Marvel"/>
</dbReference>
<gene>
    <name evidence="8" type="primary">jg5449</name>
    <name evidence="8" type="ORF">PAEG_LOCUS20586</name>
</gene>
<dbReference type="Pfam" id="PF01284">
    <property type="entry name" value="MARVEL"/>
    <property type="match status" value="1"/>
</dbReference>
<feature type="transmembrane region" description="Helical" evidence="6">
    <location>
        <begin position="162"/>
        <end position="180"/>
    </location>
</feature>
<dbReference type="PANTHER" id="PTHR22776">
    <property type="entry name" value="MARVEL-CONTAINING POTENTIAL LIPID RAFT-ASSOCIATED PROTEIN"/>
    <property type="match status" value="1"/>
</dbReference>
<evidence type="ECO:0000256" key="2">
    <source>
        <dbReference type="ARBA" id="ARBA00022692"/>
    </source>
</evidence>
<dbReference type="Proteomes" id="UP000838756">
    <property type="component" value="Unassembled WGS sequence"/>
</dbReference>
<keyword evidence="3 6" id="KW-1133">Transmembrane helix</keyword>
<evidence type="ECO:0000313" key="9">
    <source>
        <dbReference type="Proteomes" id="UP000838756"/>
    </source>
</evidence>
<evidence type="ECO:0000256" key="3">
    <source>
        <dbReference type="ARBA" id="ARBA00022989"/>
    </source>
</evidence>
<dbReference type="PROSITE" id="PS51225">
    <property type="entry name" value="MARVEL"/>
    <property type="match status" value="1"/>
</dbReference>
<evidence type="ECO:0000256" key="1">
    <source>
        <dbReference type="ARBA" id="ARBA00004141"/>
    </source>
</evidence>
<dbReference type="OrthoDB" id="10028364at2759"/>